<reference evidence="2" key="1">
    <citation type="submission" date="2022-10" db="EMBL/GenBank/DDBJ databases">
        <title>The complete genomes of actinobacterial strains from the NBC collection.</title>
        <authorList>
            <person name="Joergensen T.S."/>
            <person name="Alvarez Arevalo M."/>
            <person name="Sterndorff E.B."/>
            <person name="Faurdal D."/>
            <person name="Vuksanovic O."/>
            <person name="Mourched A.-S."/>
            <person name="Charusanti P."/>
            <person name="Shaw S."/>
            <person name="Blin K."/>
            <person name="Weber T."/>
        </authorList>
    </citation>
    <scope>NUCLEOTIDE SEQUENCE</scope>
    <source>
        <strain evidence="2">NBC_00283</strain>
    </source>
</reference>
<evidence type="ECO:0000256" key="1">
    <source>
        <dbReference type="SAM" id="Phobius"/>
    </source>
</evidence>
<keyword evidence="1" id="KW-0472">Membrane</keyword>
<name>A0ABZ1RCC9_9ACTN</name>
<feature type="transmembrane region" description="Helical" evidence="1">
    <location>
        <begin position="56"/>
        <end position="80"/>
    </location>
</feature>
<keyword evidence="3" id="KW-1185">Reference proteome</keyword>
<feature type="transmembrane region" description="Helical" evidence="1">
    <location>
        <begin position="21"/>
        <end position="44"/>
    </location>
</feature>
<gene>
    <name evidence="2" type="ORF">OHU17_00380</name>
</gene>
<sequence length="111" mass="11775">MHETTPSLVTAPATEARATDVVLRWVTVLTVVALIPVAFVFGAFAGMAAEVHPQTVAVVTVGWFGSWTATPLLVVTFWLFRSHPALARAGRWAGRVATVPPTVTILLALGL</sequence>
<dbReference type="RefSeq" id="WP_124289541.1">
    <property type="nucleotide sequence ID" value="NZ_CP108057.1"/>
</dbReference>
<protein>
    <submittedName>
        <fullName evidence="2">Uncharacterized protein</fullName>
    </submittedName>
</protein>
<evidence type="ECO:0000313" key="2">
    <source>
        <dbReference type="EMBL" id="WUO44396.1"/>
    </source>
</evidence>
<dbReference type="EMBL" id="CP108057">
    <property type="protein sequence ID" value="WUO44396.1"/>
    <property type="molecule type" value="Genomic_DNA"/>
</dbReference>
<organism evidence="2 3">
    <name type="scientific">Streptomyces goshikiensis</name>
    <dbReference type="NCBI Taxonomy" id="1942"/>
    <lineage>
        <taxon>Bacteria</taxon>
        <taxon>Bacillati</taxon>
        <taxon>Actinomycetota</taxon>
        <taxon>Actinomycetes</taxon>
        <taxon>Kitasatosporales</taxon>
        <taxon>Streptomycetaceae</taxon>
        <taxon>Streptomyces</taxon>
    </lineage>
</organism>
<proteinExistence type="predicted"/>
<keyword evidence="1" id="KW-1133">Transmembrane helix</keyword>
<evidence type="ECO:0000313" key="3">
    <source>
        <dbReference type="Proteomes" id="UP001432075"/>
    </source>
</evidence>
<dbReference type="Proteomes" id="UP001432075">
    <property type="component" value="Chromosome"/>
</dbReference>
<accession>A0ABZ1RCC9</accession>
<keyword evidence="1" id="KW-0812">Transmembrane</keyword>